<dbReference type="PROSITE" id="PS50886">
    <property type="entry name" value="TRBD"/>
    <property type="match status" value="1"/>
</dbReference>
<accession>A0ABT8RES1</accession>
<dbReference type="NCBIfam" id="NF007495">
    <property type="entry name" value="PRK10089.1-4"/>
    <property type="match status" value="1"/>
</dbReference>
<dbReference type="PANTHER" id="PTHR11586:SF37">
    <property type="entry name" value="TRNA-BINDING DOMAIN-CONTAINING PROTEIN"/>
    <property type="match status" value="1"/>
</dbReference>
<dbReference type="InterPro" id="IPR051270">
    <property type="entry name" value="Tyrosine-tRNA_ligase_regulator"/>
</dbReference>
<dbReference type="Pfam" id="PF01588">
    <property type="entry name" value="tRNA_bind"/>
    <property type="match status" value="1"/>
</dbReference>
<evidence type="ECO:0000313" key="6">
    <source>
        <dbReference type="Proteomes" id="UP001168528"/>
    </source>
</evidence>
<keyword evidence="2 3" id="KW-0694">RNA-binding</keyword>
<gene>
    <name evidence="5" type="ORF">Q0590_30275</name>
</gene>
<proteinExistence type="predicted"/>
<protein>
    <submittedName>
        <fullName evidence="5">tRNA-binding protein</fullName>
    </submittedName>
</protein>
<dbReference type="EMBL" id="JAUKPO010000033">
    <property type="protein sequence ID" value="MDO1450599.1"/>
    <property type="molecule type" value="Genomic_DNA"/>
</dbReference>
<comment type="caution">
    <text evidence="5">The sequence shown here is derived from an EMBL/GenBank/DDBJ whole genome shotgun (WGS) entry which is preliminary data.</text>
</comment>
<evidence type="ECO:0000256" key="1">
    <source>
        <dbReference type="ARBA" id="ARBA00022555"/>
    </source>
</evidence>
<evidence type="ECO:0000256" key="3">
    <source>
        <dbReference type="PROSITE-ProRule" id="PRU00209"/>
    </source>
</evidence>
<dbReference type="Proteomes" id="UP001168528">
    <property type="component" value="Unassembled WGS sequence"/>
</dbReference>
<evidence type="ECO:0000259" key="4">
    <source>
        <dbReference type="PROSITE" id="PS50886"/>
    </source>
</evidence>
<dbReference type="InterPro" id="IPR012340">
    <property type="entry name" value="NA-bd_OB-fold"/>
</dbReference>
<dbReference type="CDD" id="cd02798">
    <property type="entry name" value="tRNA_bind_CsaA"/>
    <property type="match status" value="1"/>
</dbReference>
<dbReference type="PANTHER" id="PTHR11586">
    <property type="entry name" value="TRNA-AMINOACYLATION COFACTOR ARC1 FAMILY MEMBER"/>
    <property type="match status" value="1"/>
</dbReference>
<dbReference type="InterPro" id="IPR002547">
    <property type="entry name" value="tRNA-bd_dom"/>
</dbReference>
<dbReference type="NCBIfam" id="TIGR02222">
    <property type="entry name" value="chap_CsaA"/>
    <property type="match status" value="1"/>
</dbReference>
<dbReference type="InterPro" id="IPR008231">
    <property type="entry name" value="CsaA"/>
</dbReference>
<dbReference type="NCBIfam" id="NF007494">
    <property type="entry name" value="PRK10089.1-3"/>
    <property type="match status" value="1"/>
</dbReference>
<evidence type="ECO:0000256" key="2">
    <source>
        <dbReference type="ARBA" id="ARBA00022884"/>
    </source>
</evidence>
<dbReference type="SUPFAM" id="SSF50249">
    <property type="entry name" value="Nucleic acid-binding proteins"/>
    <property type="match status" value="1"/>
</dbReference>
<reference evidence="5" key="1">
    <citation type="submission" date="2023-07" db="EMBL/GenBank/DDBJ databases">
        <title>The genome sequence of Rhodocytophaga aerolata KACC 12507.</title>
        <authorList>
            <person name="Zhang X."/>
        </authorList>
    </citation>
    <scope>NUCLEOTIDE SEQUENCE</scope>
    <source>
        <strain evidence="5">KACC 12507</strain>
    </source>
</reference>
<keyword evidence="1 3" id="KW-0820">tRNA-binding</keyword>
<dbReference type="RefSeq" id="WP_302041400.1">
    <property type="nucleotide sequence ID" value="NZ_JAUKPO010000033.1"/>
</dbReference>
<evidence type="ECO:0000313" key="5">
    <source>
        <dbReference type="EMBL" id="MDO1450599.1"/>
    </source>
</evidence>
<dbReference type="Gene3D" id="2.40.50.140">
    <property type="entry name" value="Nucleic acid-binding proteins"/>
    <property type="match status" value="1"/>
</dbReference>
<sequence>MSFPKNITWDDFSKIEIRVGTVIHIADFPAARKPAYQLTIDFGEIGIKKSSAQLTRVYTKEDLLNKQIIAVTNFPPKQIANFFSECLVLGVVSHNGEIVVLQPERQVPNGLPIA</sequence>
<name>A0ABT8RES1_9BACT</name>
<feature type="domain" description="TRNA-binding" evidence="4">
    <location>
        <begin position="11"/>
        <end position="114"/>
    </location>
</feature>
<organism evidence="5 6">
    <name type="scientific">Rhodocytophaga aerolata</name>
    <dbReference type="NCBI Taxonomy" id="455078"/>
    <lineage>
        <taxon>Bacteria</taxon>
        <taxon>Pseudomonadati</taxon>
        <taxon>Bacteroidota</taxon>
        <taxon>Cytophagia</taxon>
        <taxon>Cytophagales</taxon>
        <taxon>Rhodocytophagaceae</taxon>
        <taxon>Rhodocytophaga</taxon>
    </lineage>
</organism>
<keyword evidence="6" id="KW-1185">Reference proteome</keyword>